<reference evidence="1 2" key="1">
    <citation type="submission" date="2020-08" db="EMBL/GenBank/DDBJ databases">
        <title>Genomic Encyclopedia of Type Strains, Phase IV (KMG-V): Genome sequencing to study the core and pangenomes of soil and plant-associated prokaryotes.</title>
        <authorList>
            <person name="Whitman W."/>
        </authorList>
    </citation>
    <scope>NUCLEOTIDE SEQUENCE [LARGE SCALE GENOMIC DNA]</scope>
    <source>
        <strain evidence="1 2">SEMIA 4084</strain>
    </source>
</reference>
<dbReference type="EMBL" id="JACHBK010000014">
    <property type="protein sequence ID" value="MBB5538501.1"/>
    <property type="molecule type" value="Genomic_DNA"/>
</dbReference>
<dbReference type="PANTHER" id="PTHR48228:SF5">
    <property type="entry name" value="ALPHA-METHYLACYL-COA RACEMASE"/>
    <property type="match status" value="1"/>
</dbReference>
<keyword evidence="1" id="KW-0808">Transferase</keyword>
<dbReference type="SUPFAM" id="SSF89796">
    <property type="entry name" value="CoA-transferase family III (CaiB/BaiF)"/>
    <property type="match status" value="1"/>
</dbReference>
<organism evidence="1 2">
    <name type="scientific">Rhizobium giardinii</name>
    <dbReference type="NCBI Taxonomy" id="56731"/>
    <lineage>
        <taxon>Bacteria</taxon>
        <taxon>Pseudomonadati</taxon>
        <taxon>Pseudomonadota</taxon>
        <taxon>Alphaproteobacteria</taxon>
        <taxon>Hyphomicrobiales</taxon>
        <taxon>Rhizobiaceae</taxon>
        <taxon>Rhizobium/Agrobacterium group</taxon>
        <taxon>Rhizobium</taxon>
    </lineage>
</organism>
<sequence length="65" mass="7022">MTDRPLSHIRVLDFGHYLAGPMVGMMLADLGAEVIRIGPPGGPRWDDPAFTMLSRGKRANAGSED</sequence>
<evidence type="ECO:0000313" key="1">
    <source>
        <dbReference type="EMBL" id="MBB5538501.1"/>
    </source>
</evidence>
<dbReference type="PANTHER" id="PTHR48228">
    <property type="entry name" value="SUCCINYL-COA--D-CITRAMALATE COA-TRANSFERASE"/>
    <property type="match status" value="1"/>
</dbReference>
<dbReference type="InterPro" id="IPR003673">
    <property type="entry name" value="CoA-Trfase_fam_III"/>
</dbReference>
<keyword evidence="2" id="KW-1185">Reference proteome</keyword>
<evidence type="ECO:0000313" key="2">
    <source>
        <dbReference type="Proteomes" id="UP000585507"/>
    </source>
</evidence>
<dbReference type="Gene3D" id="3.40.50.10540">
    <property type="entry name" value="Crotonobetainyl-coa:carnitine coa-transferase, domain 1"/>
    <property type="match status" value="1"/>
</dbReference>
<proteinExistence type="predicted"/>
<comment type="caution">
    <text evidence="1">The sequence shown here is derived from an EMBL/GenBank/DDBJ whole genome shotgun (WGS) entry which is preliminary data.</text>
</comment>
<dbReference type="GO" id="GO:0016740">
    <property type="term" value="F:transferase activity"/>
    <property type="evidence" value="ECO:0007669"/>
    <property type="project" value="UniProtKB-KW"/>
</dbReference>
<name>A0A7W8UFN8_9HYPH</name>
<protein>
    <submittedName>
        <fullName evidence="1">Crotonobetainyl-CoA:carnitine CoA-transferase CaiB-like acyl-CoA transferase</fullName>
    </submittedName>
</protein>
<dbReference type="InterPro" id="IPR023606">
    <property type="entry name" value="CoA-Trfase_III_dom_1_sf"/>
</dbReference>
<dbReference type="RefSeq" id="WP_026204090.1">
    <property type="nucleotide sequence ID" value="NZ_JACHBK010000014.1"/>
</dbReference>
<gene>
    <name evidence="1" type="ORF">GGD55_005240</name>
</gene>
<dbReference type="AlphaFoldDB" id="A0A7W8UFN8"/>
<dbReference type="InterPro" id="IPR050509">
    <property type="entry name" value="CoA-transferase_III"/>
</dbReference>
<accession>A0A7W8UFN8</accession>
<dbReference type="Proteomes" id="UP000585507">
    <property type="component" value="Unassembled WGS sequence"/>
</dbReference>
<dbReference type="Pfam" id="PF02515">
    <property type="entry name" value="CoA_transf_3"/>
    <property type="match status" value="1"/>
</dbReference>